<gene>
    <name evidence="1" type="ORF">GT347_15965</name>
</gene>
<sequence length="56" mass="6157">MLKPNYFVQAAETHRLRTRRRRQRVAKAFAITVVLAFLAAAGCAATTALASPFPLI</sequence>
<dbReference type="RefSeq" id="WP_160553153.1">
    <property type="nucleotide sequence ID" value="NZ_CP047650.1"/>
</dbReference>
<dbReference type="EMBL" id="CP047650">
    <property type="protein sequence ID" value="QHI99340.1"/>
    <property type="molecule type" value="Genomic_DNA"/>
</dbReference>
<evidence type="ECO:0000313" key="2">
    <source>
        <dbReference type="Proteomes" id="UP000464787"/>
    </source>
</evidence>
<organism evidence="1 2">
    <name type="scientific">Xylophilus rhododendri</name>
    <dbReference type="NCBI Taxonomy" id="2697032"/>
    <lineage>
        <taxon>Bacteria</taxon>
        <taxon>Pseudomonadati</taxon>
        <taxon>Pseudomonadota</taxon>
        <taxon>Betaproteobacteria</taxon>
        <taxon>Burkholderiales</taxon>
        <taxon>Xylophilus</taxon>
    </lineage>
</organism>
<dbReference type="Proteomes" id="UP000464787">
    <property type="component" value="Chromosome"/>
</dbReference>
<evidence type="ECO:0000313" key="1">
    <source>
        <dbReference type="EMBL" id="QHI99340.1"/>
    </source>
</evidence>
<keyword evidence="2" id="KW-1185">Reference proteome</keyword>
<dbReference type="KEGG" id="xyk:GT347_15965"/>
<accession>A0A857J5T3</accession>
<dbReference type="AlphaFoldDB" id="A0A857J5T3"/>
<proteinExistence type="predicted"/>
<name>A0A857J5T3_9BURK</name>
<reference evidence="1 2" key="1">
    <citation type="submission" date="2020-01" db="EMBL/GenBank/DDBJ databases">
        <title>Genome sequencing of strain KACC 21265.</title>
        <authorList>
            <person name="Heo J."/>
            <person name="Kim S.-J."/>
            <person name="Kim J.-S."/>
            <person name="Hong S.-B."/>
            <person name="Kwon S.-W."/>
        </authorList>
    </citation>
    <scope>NUCLEOTIDE SEQUENCE [LARGE SCALE GENOMIC DNA]</scope>
    <source>
        <strain evidence="1 2">KACC 21265</strain>
    </source>
</reference>
<protein>
    <submittedName>
        <fullName evidence="1">Uncharacterized protein</fullName>
    </submittedName>
</protein>